<dbReference type="Pfam" id="PF10722">
    <property type="entry name" value="YbjN"/>
    <property type="match status" value="1"/>
</dbReference>
<sequence>MPSDDEEPRPVTRDRVGDYLLSKGYRFIVDDDGDLTGTWDGSRFWFLLLGEHDKIVQVRGRWQRQVPLEQRGAVSLALNDWNRERIWPKAYVREEEGMLALYSEVSADFEPGATDAQLAQILACGLGTGVQLFAALEATIPGPGPTTGLPDD</sequence>
<reference evidence="1 2" key="1">
    <citation type="submission" date="2019-06" db="EMBL/GenBank/DDBJ databases">
        <title>Whole genome shotgun sequence of Cellulomonas uda NBRC 3747.</title>
        <authorList>
            <person name="Hosoyama A."/>
            <person name="Uohara A."/>
            <person name="Ohji S."/>
            <person name="Ichikawa N."/>
        </authorList>
    </citation>
    <scope>NUCLEOTIDE SEQUENCE [LARGE SCALE GENOMIC DNA]</scope>
    <source>
        <strain evidence="1 2">NBRC 3747</strain>
    </source>
</reference>
<comment type="caution">
    <text evidence="1">The sequence shown here is derived from an EMBL/GenBank/DDBJ whole genome shotgun (WGS) entry which is preliminary data.</text>
</comment>
<evidence type="ECO:0008006" key="3">
    <source>
        <dbReference type="Google" id="ProtNLM"/>
    </source>
</evidence>
<organism evidence="1 2">
    <name type="scientific">Cellulomonas uda</name>
    <dbReference type="NCBI Taxonomy" id="1714"/>
    <lineage>
        <taxon>Bacteria</taxon>
        <taxon>Bacillati</taxon>
        <taxon>Actinomycetota</taxon>
        <taxon>Actinomycetes</taxon>
        <taxon>Micrococcales</taxon>
        <taxon>Cellulomonadaceae</taxon>
        <taxon>Cellulomonas</taxon>
    </lineage>
</organism>
<proteinExistence type="predicted"/>
<keyword evidence="2" id="KW-1185">Reference proteome</keyword>
<name>A0A4Y3K890_CELUD</name>
<evidence type="ECO:0000313" key="1">
    <source>
        <dbReference type="EMBL" id="GEA80172.1"/>
    </source>
</evidence>
<dbReference type="CDD" id="cd17511">
    <property type="entry name" value="YbjN_AmyR-like"/>
    <property type="match status" value="1"/>
</dbReference>
<dbReference type="AlphaFoldDB" id="A0A4Y3K890"/>
<protein>
    <recommendedName>
        <fullName evidence="3">YbjN domain-containing protein</fullName>
    </recommendedName>
</protein>
<dbReference type="InterPro" id="IPR019660">
    <property type="entry name" value="Put_sensory_transdc_reg_YbjN"/>
</dbReference>
<accession>A0A4Y3K890</accession>
<gene>
    <name evidence="1" type="ORF">CUD01_06160</name>
</gene>
<evidence type="ECO:0000313" key="2">
    <source>
        <dbReference type="Proteomes" id="UP000315842"/>
    </source>
</evidence>
<dbReference type="EMBL" id="BJLP01000006">
    <property type="protein sequence ID" value="GEA80172.1"/>
    <property type="molecule type" value="Genomic_DNA"/>
</dbReference>
<dbReference type="Proteomes" id="UP000315842">
    <property type="component" value="Unassembled WGS sequence"/>
</dbReference>